<gene>
    <name evidence="2" type="ORF">TRIP_D300088</name>
</gene>
<protein>
    <recommendedName>
        <fullName evidence="1">Methyltransferase type 11 domain-containing protein</fullName>
    </recommendedName>
</protein>
<evidence type="ECO:0000313" key="2">
    <source>
        <dbReference type="EMBL" id="VBB45132.1"/>
    </source>
</evidence>
<dbReference type="EMBL" id="UPXZ01000024">
    <property type="protein sequence ID" value="VBB45132.1"/>
    <property type="molecule type" value="Genomic_DNA"/>
</dbReference>
<dbReference type="CDD" id="cd02440">
    <property type="entry name" value="AdoMet_MTases"/>
    <property type="match status" value="1"/>
</dbReference>
<proteinExistence type="predicted"/>
<sequence length="124" mass="14414">MQERHSDRELYFQEQTFVTEKYTLPYINKVLKTTGGMIVAEIGCGEGGNLKPFLDRGCEIIGIDIAANKIENAEKFYNSHPNKERTKFIAEDIYKINPNDIQKCDLIIMRDTIEHIPNQRVFFE</sequence>
<dbReference type="SUPFAM" id="SSF53335">
    <property type="entry name" value="S-adenosyl-L-methionine-dependent methyltransferases"/>
    <property type="match status" value="1"/>
</dbReference>
<dbReference type="AlphaFoldDB" id="A0A653ABS5"/>
<evidence type="ECO:0000259" key="1">
    <source>
        <dbReference type="Pfam" id="PF08241"/>
    </source>
</evidence>
<feature type="domain" description="Methyltransferase type 11" evidence="1">
    <location>
        <begin position="41"/>
        <end position="123"/>
    </location>
</feature>
<reference evidence="2" key="1">
    <citation type="submission" date="2018-07" db="EMBL/GenBank/DDBJ databases">
        <authorList>
            <consortium name="Genoscope - CEA"/>
            <person name="William W."/>
        </authorList>
    </citation>
    <scope>NUCLEOTIDE SEQUENCE</scope>
    <source>
        <strain evidence="2">IK1</strain>
    </source>
</reference>
<organism evidence="2">
    <name type="scientific">uncultured Paludibacter sp</name>
    <dbReference type="NCBI Taxonomy" id="497635"/>
    <lineage>
        <taxon>Bacteria</taxon>
        <taxon>Pseudomonadati</taxon>
        <taxon>Bacteroidota</taxon>
        <taxon>Bacteroidia</taxon>
        <taxon>Bacteroidales</taxon>
        <taxon>Paludibacteraceae</taxon>
        <taxon>Paludibacter</taxon>
        <taxon>environmental samples</taxon>
    </lineage>
</organism>
<dbReference type="PANTHER" id="PTHR43861:SF5">
    <property type="entry name" value="BLL5978 PROTEIN"/>
    <property type="match status" value="1"/>
</dbReference>
<dbReference type="Pfam" id="PF08241">
    <property type="entry name" value="Methyltransf_11"/>
    <property type="match status" value="1"/>
</dbReference>
<dbReference type="GO" id="GO:0008757">
    <property type="term" value="F:S-adenosylmethionine-dependent methyltransferase activity"/>
    <property type="evidence" value="ECO:0007669"/>
    <property type="project" value="InterPro"/>
</dbReference>
<dbReference type="PANTHER" id="PTHR43861">
    <property type="entry name" value="TRANS-ACONITATE 2-METHYLTRANSFERASE-RELATED"/>
    <property type="match status" value="1"/>
</dbReference>
<accession>A0A653ABS5</accession>
<dbReference type="Gene3D" id="3.40.50.150">
    <property type="entry name" value="Vaccinia Virus protein VP39"/>
    <property type="match status" value="1"/>
</dbReference>
<dbReference type="InterPro" id="IPR029063">
    <property type="entry name" value="SAM-dependent_MTases_sf"/>
</dbReference>
<name>A0A653ABS5_9BACT</name>
<dbReference type="InterPro" id="IPR013216">
    <property type="entry name" value="Methyltransf_11"/>
</dbReference>